<evidence type="ECO:0000313" key="3">
    <source>
        <dbReference type="Proteomes" id="UP000249557"/>
    </source>
</evidence>
<feature type="non-terminal residue" evidence="2">
    <location>
        <position position="1"/>
    </location>
</feature>
<feature type="transmembrane region" description="Helical" evidence="1">
    <location>
        <begin position="95"/>
        <end position="123"/>
    </location>
</feature>
<dbReference type="AlphaFoldDB" id="A0A2W4ZX60"/>
<protein>
    <submittedName>
        <fullName evidence="2">Uncharacterized protein</fullName>
    </submittedName>
</protein>
<accession>A0A2W4ZX60</accession>
<evidence type="ECO:0000256" key="1">
    <source>
        <dbReference type="SAM" id="Phobius"/>
    </source>
</evidence>
<keyword evidence="1" id="KW-0812">Transmembrane</keyword>
<dbReference type="Proteomes" id="UP000249557">
    <property type="component" value="Unassembled WGS sequence"/>
</dbReference>
<name>A0A2W4ZX60_9BACT</name>
<evidence type="ECO:0000313" key="2">
    <source>
        <dbReference type="EMBL" id="PZO86880.1"/>
    </source>
</evidence>
<reference evidence="2 3" key="1">
    <citation type="submission" date="2017-08" db="EMBL/GenBank/DDBJ databases">
        <title>Infants hospitalized years apart are colonized by the same room-sourced microbial strains.</title>
        <authorList>
            <person name="Brooks B."/>
            <person name="Olm M.R."/>
            <person name="Firek B.A."/>
            <person name="Baker R."/>
            <person name="Thomas B.C."/>
            <person name="Morowitz M.J."/>
            <person name="Banfield J.F."/>
        </authorList>
    </citation>
    <scope>NUCLEOTIDE SEQUENCE [LARGE SCALE GENOMIC DNA]</scope>
    <source>
        <strain evidence="2">S2_018_000_R2_104</strain>
    </source>
</reference>
<gene>
    <name evidence="2" type="ORF">DI626_05390</name>
</gene>
<sequence>YKNSYVEWSSIIAGAVLACALSFVLLQFGAAVGLAQIDLDMSPDANVSPGGVLATGIWLLWVQVLASLAGGYLTGRMRMPIIGATEHERDMRDGVHGLLVWATSTLAVVVAAAIGGAFAAMMSPDPVAEAAVTADVAAMRENVATIFAFGAGATSLVSAVISWWAATVGGDHRDTAADHTRYFTFRAVR</sequence>
<feature type="transmembrane region" description="Helical" evidence="1">
    <location>
        <begin position="143"/>
        <end position="166"/>
    </location>
</feature>
<comment type="caution">
    <text evidence="2">The sequence shown here is derived from an EMBL/GenBank/DDBJ whole genome shotgun (WGS) entry which is preliminary data.</text>
</comment>
<proteinExistence type="predicted"/>
<keyword evidence="1" id="KW-1133">Transmembrane helix</keyword>
<feature type="transmembrane region" description="Helical" evidence="1">
    <location>
        <begin position="51"/>
        <end position="74"/>
    </location>
</feature>
<dbReference type="EMBL" id="QFNK01000086">
    <property type="protein sequence ID" value="PZO86880.1"/>
    <property type="molecule type" value="Genomic_DNA"/>
</dbReference>
<keyword evidence="1" id="KW-0472">Membrane</keyword>
<organism evidence="2 3">
    <name type="scientific">Micavibrio aeruginosavorus</name>
    <dbReference type="NCBI Taxonomy" id="349221"/>
    <lineage>
        <taxon>Bacteria</taxon>
        <taxon>Pseudomonadati</taxon>
        <taxon>Bdellovibrionota</taxon>
        <taxon>Bdellovibrionia</taxon>
        <taxon>Bdellovibrionales</taxon>
        <taxon>Pseudobdellovibrionaceae</taxon>
        <taxon>Micavibrio</taxon>
    </lineage>
</organism>